<evidence type="ECO:0000256" key="1">
    <source>
        <dbReference type="SAM" id="MobiDB-lite"/>
    </source>
</evidence>
<sequence>MEEGEIHDSSNFTRSSGRTSPRNMYDPSYEWPWDSTSLERPVPQEPILNREAERSSLLTNSNSATSTHSCRLVVSHTRILPKLHRVALLDGYTEVQLGRDAALDTVPKIRLREMEVSKLHATIYWDQAWNRWGLVDMGSKHGTFQRSVLGEATDSDARGTRISSPKTASLPKKLHHLDAITIGSTTFIVHIHEDGIPCLECSPKHADNEIPLFPSSKKRPIASREGSSDTVRELTTASSSKAALSQLKRELLIRHDEPSGRKTTPSRYVDRSARRRAMYPSSTADTPGIAASSSFREANLAEPSPEPPAATVSQPAVPLSSSNVGHMLLMKQGWTPGTSLGTGDDGRIDPLDVKVRNDRAGLGSSSSAEVVGGQSNDGPVNKYSRWPGLG</sequence>
<dbReference type="InterPro" id="IPR008984">
    <property type="entry name" value="SMAD_FHA_dom_sf"/>
</dbReference>
<comment type="caution">
    <text evidence="4">The sequence shown here is derived from an EMBL/GenBank/DDBJ whole genome shotgun (WGS) entry which is preliminary data.</text>
</comment>
<gene>
    <name evidence="4" type="ORF">V5O48_015521</name>
</gene>
<feature type="compositionally biased region" description="Low complexity" evidence="1">
    <location>
        <begin position="234"/>
        <end position="246"/>
    </location>
</feature>
<protein>
    <recommendedName>
        <fullName evidence="6">Angiogenic factor with G patch and FHA domains 1</fullName>
    </recommendedName>
</protein>
<dbReference type="Pfam" id="PF01585">
    <property type="entry name" value="G-patch"/>
    <property type="match status" value="1"/>
</dbReference>
<dbReference type="SUPFAM" id="SSF49879">
    <property type="entry name" value="SMAD/FHA domain"/>
    <property type="match status" value="1"/>
</dbReference>
<feature type="region of interest" description="Disordered" evidence="1">
    <location>
        <begin position="1"/>
        <end position="37"/>
    </location>
</feature>
<feature type="compositionally biased region" description="Polar residues" evidence="1">
    <location>
        <begin position="280"/>
        <end position="296"/>
    </location>
</feature>
<keyword evidence="5" id="KW-1185">Reference proteome</keyword>
<dbReference type="PROSITE" id="PS50006">
    <property type="entry name" value="FHA_DOMAIN"/>
    <property type="match status" value="1"/>
</dbReference>
<dbReference type="Gene3D" id="2.60.200.20">
    <property type="match status" value="1"/>
</dbReference>
<dbReference type="EMBL" id="JBAHYK010001883">
    <property type="protein sequence ID" value="KAL0566490.1"/>
    <property type="molecule type" value="Genomic_DNA"/>
</dbReference>
<dbReference type="Pfam" id="PF00498">
    <property type="entry name" value="FHA"/>
    <property type="match status" value="1"/>
</dbReference>
<dbReference type="SMART" id="SM00443">
    <property type="entry name" value="G_patch"/>
    <property type="match status" value="1"/>
</dbReference>
<name>A0ABR3EUB5_9AGAR</name>
<dbReference type="InterPro" id="IPR000467">
    <property type="entry name" value="G_patch_dom"/>
</dbReference>
<feature type="compositionally biased region" description="Polar residues" evidence="1">
    <location>
        <begin position="9"/>
        <end position="22"/>
    </location>
</feature>
<feature type="domain" description="G-patch" evidence="3">
    <location>
        <begin position="321"/>
        <end position="367"/>
    </location>
</feature>
<dbReference type="Proteomes" id="UP001465976">
    <property type="component" value="Unassembled WGS sequence"/>
</dbReference>
<feature type="compositionally biased region" description="Basic and acidic residues" evidence="1">
    <location>
        <begin position="247"/>
        <end position="260"/>
    </location>
</feature>
<dbReference type="InterPro" id="IPR053027">
    <property type="entry name" value="AGGF1"/>
</dbReference>
<evidence type="ECO:0000313" key="4">
    <source>
        <dbReference type="EMBL" id="KAL0566490.1"/>
    </source>
</evidence>
<dbReference type="PANTHER" id="PTHR23106:SF24">
    <property type="entry name" value="ANGIOGENIC FACTOR WITH G PATCH AND FHA DOMAINS 1"/>
    <property type="match status" value="1"/>
</dbReference>
<feature type="region of interest" description="Disordered" evidence="1">
    <location>
        <begin position="335"/>
        <end position="390"/>
    </location>
</feature>
<evidence type="ECO:0000259" key="3">
    <source>
        <dbReference type="PROSITE" id="PS50174"/>
    </source>
</evidence>
<evidence type="ECO:0000313" key="5">
    <source>
        <dbReference type="Proteomes" id="UP001465976"/>
    </source>
</evidence>
<reference evidence="4 5" key="1">
    <citation type="submission" date="2024-02" db="EMBL/GenBank/DDBJ databases">
        <title>A draft genome for the cacao thread blight pathogen Marasmius crinis-equi.</title>
        <authorList>
            <person name="Cohen S.P."/>
            <person name="Baruah I.K."/>
            <person name="Amoako-Attah I."/>
            <person name="Bukari Y."/>
            <person name="Meinhardt L.W."/>
            <person name="Bailey B.A."/>
        </authorList>
    </citation>
    <scope>NUCLEOTIDE SEQUENCE [LARGE SCALE GENOMIC DNA]</scope>
    <source>
        <strain evidence="4 5">GH-76</strain>
    </source>
</reference>
<evidence type="ECO:0008006" key="6">
    <source>
        <dbReference type="Google" id="ProtNLM"/>
    </source>
</evidence>
<evidence type="ECO:0000259" key="2">
    <source>
        <dbReference type="PROSITE" id="PS50006"/>
    </source>
</evidence>
<feature type="compositionally biased region" description="Basic and acidic residues" evidence="1">
    <location>
        <begin position="344"/>
        <end position="359"/>
    </location>
</feature>
<feature type="domain" description="FHA" evidence="2">
    <location>
        <begin position="95"/>
        <end position="144"/>
    </location>
</feature>
<dbReference type="PROSITE" id="PS50174">
    <property type="entry name" value="G_PATCH"/>
    <property type="match status" value="1"/>
</dbReference>
<dbReference type="InterPro" id="IPR000253">
    <property type="entry name" value="FHA_dom"/>
</dbReference>
<proteinExistence type="predicted"/>
<feature type="region of interest" description="Disordered" evidence="1">
    <location>
        <begin position="210"/>
        <end position="318"/>
    </location>
</feature>
<accession>A0ABR3EUB5</accession>
<organism evidence="4 5">
    <name type="scientific">Marasmius crinis-equi</name>
    <dbReference type="NCBI Taxonomy" id="585013"/>
    <lineage>
        <taxon>Eukaryota</taxon>
        <taxon>Fungi</taxon>
        <taxon>Dikarya</taxon>
        <taxon>Basidiomycota</taxon>
        <taxon>Agaricomycotina</taxon>
        <taxon>Agaricomycetes</taxon>
        <taxon>Agaricomycetidae</taxon>
        <taxon>Agaricales</taxon>
        <taxon>Marasmiineae</taxon>
        <taxon>Marasmiaceae</taxon>
        <taxon>Marasmius</taxon>
    </lineage>
</organism>
<dbReference type="PANTHER" id="PTHR23106">
    <property type="entry name" value="ANGIOGENIC FACTOR WITH G PATCH AND FHA DOMAINS 1"/>
    <property type="match status" value="1"/>
</dbReference>
<feature type="compositionally biased region" description="Polar residues" evidence="1">
    <location>
        <begin position="363"/>
        <end position="378"/>
    </location>
</feature>